<organism evidence="1 2">
    <name type="scientific">Lecanicillium saksenae</name>
    <dbReference type="NCBI Taxonomy" id="468837"/>
    <lineage>
        <taxon>Eukaryota</taxon>
        <taxon>Fungi</taxon>
        <taxon>Dikarya</taxon>
        <taxon>Ascomycota</taxon>
        <taxon>Pezizomycotina</taxon>
        <taxon>Sordariomycetes</taxon>
        <taxon>Hypocreomycetidae</taxon>
        <taxon>Hypocreales</taxon>
        <taxon>Cordycipitaceae</taxon>
        <taxon>Lecanicillium</taxon>
    </lineage>
</organism>
<sequence length="445" mass="49047">MPDGTAFDGNGLLGLVQSGISPFSSGWDVKFLIQEVEENLGARVTDIPFVSKGPNNYGFHIKLSNGTDIVARLSRSDVNMPDYDGFPIDVLVPEVNFEAAVYSLLCSDPTIISSRLLYHRLPLQHAGPRLACPKDILGRRLLAFGRAEGENNVWRDLGSDQRASLLAQAAFIRASLFNFRLPLDFATHWFSERLFEHKPAALPVAPAPTREFCLGLFTSKIEATIKNEGDMIGWEDDHETVGPVAAAAKQSLLRIIPHILPKDGNNAALYRLVLEHGDFGIHNMSIKMGADSQPQITSLYDWETGCIAPVILSDPLMAVSVNLSVDGDAKPSITRVPGDASTSDVAEYMGYAKHYFKVRFFMMRQPTMRMSFGRAETHATSGLLCEIGAAKIQKDTLPLEDVALIRSSMQAYDVMNVEQVGGLSISQLHMVEKAAYIEVCRYIWN</sequence>
<dbReference type="EMBL" id="JANAKD010001116">
    <property type="protein sequence ID" value="KAJ3483200.1"/>
    <property type="molecule type" value="Genomic_DNA"/>
</dbReference>
<name>A0ACC1QQV0_9HYPO</name>
<protein>
    <submittedName>
        <fullName evidence="1">Uncharacterized protein</fullName>
    </submittedName>
</protein>
<accession>A0ACC1QQV0</accession>
<proteinExistence type="predicted"/>
<keyword evidence="2" id="KW-1185">Reference proteome</keyword>
<gene>
    <name evidence="1" type="ORF">NLG97_g7363</name>
</gene>
<comment type="caution">
    <text evidence="1">The sequence shown here is derived from an EMBL/GenBank/DDBJ whole genome shotgun (WGS) entry which is preliminary data.</text>
</comment>
<dbReference type="Proteomes" id="UP001148737">
    <property type="component" value="Unassembled WGS sequence"/>
</dbReference>
<evidence type="ECO:0000313" key="2">
    <source>
        <dbReference type="Proteomes" id="UP001148737"/>
    </source>
</evidence>
<reference evidence="1" key="1">
    <citation type="submission" date="2022-07" db="EMBL/GenBank/DDBJ databases">
        <title>Genome Sequence of Lecanicillium saksenae.</title>
        <authorList>
            <person name="Buettner E."/>
        </authorList>
    </citation>
    <scope>NUCLEOTIDE SEQUENCE</scope>
    <source>
        <strain evidence="1">VT-O1</strain>
    </source>
</reference>
<evidence type="ECO:0000313" key="1">
    <source>
        <dbReference type="EMBL" id="KAJ3483200.1"/>
    </source>
</evidence>